<proteinExistence type="inferred from homology"/>
<evidence type="ECO:0000256" key="1">
    <source>
        <dbReference type="ARBA" id="ARBA00005495"/>
    </source>
</evidence>
<comment type="similarity">
    <text evidence="1">Belongs to the Gfa family.</text>
</comment>
<feature type="domain" description="CENP-V/GFA" evidence="4">
    <location>
        <begin position="8"/>
        <end position="120"/>
    </location>
</feature>
<sequence length="147" mass="16401">MTDLPLELWGGCHCRRLRFRYRTAVPPEDAQPRACLCDFCRRHGSSAVSDPQGRATILVEAPEALQRYRFGLRTADYLLCRVCGVYIGALASSPSGPTSVLMVRAFDERERFVRPAEPVDFSAEGREARLARRFAAWTPTDPIGQAA</sequence>
<dbReference type="Gene3D" id="2.170.150.70">
    <property type="match status" value="1"/>
</dbReference>
<keyword evidence="3" id="KW-0862">Zinc</keyword>
<dbReference type="EMBL" id="FWZX01000038">
    <property type="protein sequence ID" value="SMF78580.1"/>
    <property type="molecule type" value="Genomic_DNA"/>
</dbReference>
<dbReference type="AlphaFoldDB" id="A0A1Y6CMX4"/>
<dbReference type="GO" id="GO:0046872">
    <property type="term" value="F:metal ion binding"/>
    <property type="evidence" value="ECO:0007669"/>
    <property type="project" value="UniProtKB-KW"/>
</dbReference>
<dbReference type="PROSITE" id="PS51891">
    <property type="entry name" value="CENP_V_GFA"/>
    <property type="match status" value="1"/>
</dbReference>
<gene>
    <name evidence="5" type="ORF">SAMN05428998_13856</name>
</gene>
<protein>
    <submittedName>
        <fullName evidence="5">Uncharacterized conserved protein</fullName>
    </submittedName>
</protein>
<dbReference type="Proteomes" id="UP000192917">
    <property type="component" value="Unassembled WGS sequence"/>
</dbReference>
<dbReference type="GO" id="GO:0016846">
    <property type="term" value="F:carbon-sulfur lyase activity"/>
    <property type="evidence" value="ECO:0007669"/>
    <property type="project" value="InterPro"/>
</dbReference>
<dbReference type="RefSeq" id="WP_085126205.1">
    <property type="nucleotide sequence ID" value="NZ_FWZX01000038.1"/>
</dbReference>
<dbReference type="SUPFAM" id="SSF51316">
    <property type="entry name" value="Mss4-like"/>
    <property type="match status" value="1"/>
</dbReference>
<evidence type="ECO:0000313" key="6">
    <source>
        <dbReference type="Proteomes" id="UP000192917"/>
    </source>
</evidence>
<keyword evidence="6" id="KW-1185">Reference proteome</keyword>
<dbReference type="InterPro" id="IPR006913">
    <property type="entry name" value="CENP-V/GFA"/>
</dbReference>
<dbReference type="InterPro" id="IPR052355">
    <property type="entry name" value="CENP-V-like"/>
</dbReference>
<evidence type="ECO:0000256" key="2">
    <source>
        <dbReference type="ARBA" id="ARBA00022723"/>
    </source>
</evidence>
<accession>A0A1Y6CMX4</accession>
<evidence type="ECO:0000259" key="4">
    <source>
        <dbReference type="PROSITE" id="PS51891"/>
    </source>
</evidence>
<evidence type="ECO:0000256" key="3">
    <source>
        <dbReference type="ARBA" id="ARBA00022833"/>
    </source>
</evidence>
<dbReference type="PANTHER" id="PTHR28620:SF1">
    <property type="entry name" value="CENP-V_GFA DOMAIN-CONTAINING PROTEIN"/>
    <property type="match status" value="1"/>
</dbReference>
<dbReference type="PANTHER" id="PTHR28620">
    <property type="entry name" value="CENTROMERE PROTEIN V"/>
    <property type="match status" value="1"/>
</dbReference>
<reference evidence="5 6" key="1">
    <citation type="submission" date="2017-04" db="EMBL/GenBank/DDBJ databases">
        <authorList>
            <person name="Afonso C.L."/>
            <person name="Miller P.J."/>
            <person name="Scott M.A."/>
            <person name="Spackman E."/>
            <person name="Goraichik I."/>
            <person name="Dimitrov K.M."/>
            <person name="Suarez D.L."/>
            <person name="Swayne D.E."/>
        </authorList>
    </citation>
    <scope>NUCLEOTIDE SEQUENCE [LARGE SCALE GENOMIC DNA]</scope>
    <source>
        <strain evidence="5 6">USBA 355</strain>
    </source>
</reference>
<dbReference type="STRING" id="560819.SAMN05428998_13856"/>
<organism evidence="5 6">
    <name type="scientific">Tistlia consotensis USBA 355</name>
    <dbReference type="NCBI Taxonomy" id="560819"/>
    <lineage>
        <taxon>Bacteria</taxon>
        <taxon>Pseudomonadati</taxon>
        <taxon>Pseudomonadota</taxon>
        <taxon>Alphaproteobacteria</taxon>
        <taxon>Rhodospirillales</taxon>
        <taxon>Rhodovibrionaceae</taxon>
        <taxon>Tistlia</taxon>
    </lineage>
</organism>
<dbReference type="Pfam" id="PF04828">
    <property type="entry name" value="GFA"/>
    <property type="match status" value="1"/>
</dbReference>
<dbReference type="InterPro" id="IPR011057">
    <property type="entry name" value="Mss4-like_sf"/>
</dbReference>
<keyword evidence="2" id="KW-0479">Metal-binding</keyword>
<evidence type="ECO:0000313" key="5">
    <source>
        <dbReference type="EMBL" id="SMF78580.1"/>
    </source>
</evidence>
<name>A0A1Y6CMX4_9PROT</name>